<dbReference type="RefSeq" id="WP_027639587.1">
    <property type="nucleotide sequence ID" value="NZ_BAAACD010000043.1"/>
</dbReference>
<keyword evidence="3" id="KW-1185">Reference proteome</keyword>
<name>A0A1I2P090_9CLOT</name>
<dbReference type="AlphaFoldDB" id="A0A1I2P090"/>
<dbReference type="GeneID" id="90545497"/>
<dbReference type="Proteomes" id="UP000182135">
    <property type="component" value="Unassembled WGS sequence"/>
</dbReference>
<gene>
    <name evidence="1" type="ORF">DBY38_03095</name>
    <name evidence="2" type="ORF">SAMN04487885_12412</name>
</gene>
<reference evidence="2 3" key="1">
    <citation type="submission" date="2016-10" db="EMBL/GenBank/DDBJ databases">
        <authorList>
            <person name="de Groot N.N."/>
        </authorList>
    </citation>
    <scope>NUCLEOTIDE SEQUENCE [LARGE SCALE GENOMIC DNA]</scope>
    <source>
        <strain evidence="2 3">NLAE-zl-G419</strain>
    </source>
</reference>
<organism evidence="2 3">
    <name type="scientific">Clostridium cadaveris</name>
    <dbReference type="NCBI Taxonomy" id="1529"/>
    <lineage>
        <taxon>Bacteria</taxon>
        <taxon>Bacillati</taxon>
        <taxon>Bacillota</taxon>
        <taxon>Clostridia</taxon>
        <taxon>Eubacteriales</taxon>
        <taxon>Clostridiaceae</taxon>
        <taxon>Clostridium</taxon>
    </lineage>
</organism>
<evidence type="ECO:0000313" key="3">
    <source>
        <dbReference type="Proteomes" id="UP000182135"/>
    </source>
</evidence>
<reference evidence="1 4" key="2">
    <citation type="submission" date="2018-03" db="EMBL/GenBank/DDBJ databases">
        <title>The uncultured portion of the human microbiome is neutrally assembled.</title>
        <authorList>
            <person name="Jeraldo P."/>
            <person name="Boardman L."/>
            <person name="White B.A."/>
            <person name="Nelson H."/>
            <person name="Goldenfeld N."/>
            <person name="Chia N."/>
        </authorList>
    </citation>
    <scope>NUCLEOTIDE SEQUENCE [LARGE SCALE GENOMIC DNA]</scope>
    <source>
        <strain evidence="1">CIM:MAG 903</strain>
    </source>
</reference>
<evidence type="ECO:0000313" key="4">
    <source>
        <dbReference type="Proteomes" id="UP000246114"/>
    </source>
</evidence>
<dbReference type="eggNOG" id="ENOG50302IT">
    <property type="taxonomic scope" value="Bacteria"/>
</dbReference>
<evidence type="ECO:0000313" key="2">
    <source>
        <dbReference type="EMBL" id="SFG07146.1"/>
    </source>
</evidence>
<dbReference type="Proteomes" id="UP000246114">
    <property type="component" value="Unassembled WGS sequence"/>
</dbReference>
<sequence>MLDKLLIFLMEIKKKDNWKDRWIKKLTYDRNKSVIEIHERKFAKSEIKEICRNAKKKVTSIKEYRYDNEGFLKKVVIKDGEGTIKYINDIQYDDSYNIKSVLSVSKNNDIEFSKLSVVDRSNRIVKEEFCFIAESSEMISKREIIYSESGDRVYDVWGQKLKENCVFDMDNNVLTMNYYDEADNYIGDIVYGFKDILIFTLNNRTLKDSESTKEFTIGFKELMSEEEFIGMACRSDTESELNDMTLQCFYRDKGQIQNVNFLKYGQVLYSNEYIYE</sequence>
<dbReference type="OrthoDB" id="1907988at2"/>
<dbReference type="STRING" id="1529.SAMN04487885_12412"/>
<protein>
    <submittedName>
        <fullName evidence="2">Uncharacterized protein</fullName>
    </submittedName>
</protein>
<accession>A0A1I2P090</accession>
<dbReference type="EMBL" id="FOOE01000024">
    <property type="protein sequence ID" value="SFG07146.1"/>
    <property type="molecule type" value="Genomic_DNA"/>
</dbReference>
<evidence type="ECO:0000313" key="1">
    <source>
        <dbReference type="EMBL" id="PWL54782.1"/>
    </source>
</evidence>
<proteinExistence type="predicted"/>
<dbReference type="EMBL" id="QAMZ01000018">
    <property type="protein sequence ID" value="PWL54782.1"/>
    <property type="molecule type" value="Genomic_DNA"/>
</dbReference>